<gene>
    <name evidence="2" type="ORF">EVAR_17708_1</name>
</gene>
<reference evidence="2 3" key="1">
    <citation type="journal article" date="2019" name="Commun. Biol.">
        <title>The bagworm genome reveals a unique fibroin gene that provides high tensile strength.</title>
        <authorList>
            <person name="Kono N."/>
            <person name="Nakamura H."/>
            <person name="Ohtoshi R."/>
            <person name="Tomita M."/>
            <person name="Numata K."/>
            <person name="Arakawa K."/>
        </authorList>
    </citation>
    <scope>NUCLEOTIDE SEQUENCE [LARGE SCALE GENOMIC DNA]</scope>
</reference>
<protein>
    <submittedName>
        <fullName evidence="2">Uncharacterized protein</fullName>
    </submittedName>
</protein>
<evidence type="ECO:0000313" key="3">
    <source>
        <dbReference type="Proteomes" id="UP000299102"/>
    </source>
</evidence>
<dbReference type="Proteomes" id="UP000299102">
    <property type="component" value="Unassembled WGS sequence"/>
</dbReference>
<feature type="region of interest" description="Disordered" evidence="1">
    <location>
        <begin position="93"/>
        <end position="121"/>
    </location>
</feature>
<evidence type="ECO:0000313" key="2">
    <source>
        <dbReference type="EMBL" id="GBP29170.1"/>
    </source>
</evidence>
<organism evidence="2 3">
    <name type="scientific">Eumeta variegata</name>
    <name type="common">Bagworm moth</name>
    <name type="synonym">Eumeta japonica</name>
    <dbReference type="NCBI Taxonomy" id="151549"/>
    <lineage>
        <taxon>Eukaryota</taxon>
        <taxon>Metazoa</taxon>
        <taxon>Ecdysozoa</taxon>
        <taxon>Arthropoda</taxon>
        <taxon>Hexapoda</taxon>
        <taxon>Insecta</taxon>
        <taxon>Pterygota</taxon>
        <taxon>Neoptera</taxon>
        <taxon>Endopterygota</taxon>
        <taxon>Lepidoptera</taxon>
        <taxon>Glossata</taxon>
        <taxon>Ditrysia</taxon>
        <taxon>Tineoidea</taxon>
        <taxon>Psychidae</taxon>
        <taxon>Oiketicinae</taxon>
        <taxon>Eumeta</taxon>
    </lineage>
</organism>
<dbReference type="AlphaFoldDB" id="A0A4C1USH1"/>
<keyword evidence="3" id="KW-1185">Reference proteome</keyword>
<evidence type="ECO:0000256" key="1">
    <source>
        <dbReference type="SAM" id="MobiDB-lite"/>
    </source>
</evidence>
<accession>A0A4C1USH1</accession>
<dbReference type="OrthoDB" id="8193815at2759"/>
<comment type="caution">
    <text evidence="2">The sequence shown here is derived from an EMBL/GenBank/DDBJ whole genome shotgun (WGS) entry which is preliminary data.</text>
</comment>
<dbReference type="EMBL" id="BGZK01000216">
    <property type="protein sequence ID" value="GBP29170.1"/>
    <property type="molecule type" value="Genomic_DNA"/>
</dbReference>
<feature type="compositionally biased region" description="Pro residues" evidence="1">
    <location>
        <begin position="94"/>
        <end position="109"/>
    </location>
</feature>
<name>A0A4C1USH1_EUMVA</name>
<proteinExistence type="predicted"/>
<sequence length="121" mass="14046">MLREEKEKWTRLIAEWYPRGNKRSRGRQHKRREDDTRQIAGAKWTRIARDRETWKTLEEAFVAGQAVTSNNPIADVIIRESAFRIIKVLRPLQHPAPRPLPRAPAPPPLVGATRKTRPPKS</sequence>